<feature type="region of interest" description="Disordered" evidence="1">
    <location>
        <begin position="113"/>
        <end position="150"/>
    </location>
</feature>
<keyword evidence="2" id="KW-1133">Transmembrane helix</keyword>
<feature type="region of interest" description="Disordered" evidence="1">
    <location>
        <begin position="183"/>
        <end position="209"/>
    </location>
</feature>
<dbReference type="HOGENOM" id="CLU_1230105_0_0_1"/>
<dbReference type="AlphaFoldDB" id="A0A067Q9G7"/>
<proteinExistence type="predicted"/>
<feature type="transmembrane region" description="Helical" evidence="2">
    <location>
        <begin position="79"/>
        <end position="99"/>
    </location>
</feature>
<gene>
    <name evidence="3" type="ORF">JAAARDRAFT_53883</name>
</gene>
<keyword evidence="2" id="KW-0812">Transmembrane</keyword>
<keyword evidence="4" id="KW-1185">Reference proteome</keyword>
<accession>A0A067Q9G7</accession>
<keyword evidence="2" id="KW-0472">Membrane</keyword>
<reference evidence="4" key="1">
    <citation type="journal article" date="2014" name="Proc. Natl. Acad. Sci. U.S.A.">
        <title>Extensive sampling of basidiomycete genomes demonstrates inadequacy of the white-rot/brown-rot paradigm for wood decay fungi.</title>
        <authorList>
            <person name="Riley R."/>
            <person name="Salamov A.A."/>
            <person name="Brown D.W."/>
            <person name="Nagy L.G."/>
            <person name="Floudas D."/>
            <person name="Held B.W."/>
            <person name="Levasseur A."/>
            <person name="Lombard V."/>
            <person name="Morin E."/>
            <person name="Otillar R."/>
            <person name="Lindquist E.A."/>
            <person name="Sun H."/>
            <person name="LaButti K.M."/>
            <person name="Schmutz J."/>
            <person name="Jabbour D."/>
            <person name="Luo H."/>
            <person name="Baker S.E."/>
            <person name="Pisabarro A.G."/>
            <person name="Walton J.D."/>
            <person name="Blanchette R.A."/>
            <person name="Henrissat B."/>
            <person name="Martin F."/>
            <person name="Cullen D."/>
            <person name="Hibbett D.S."/>
            <person name="Grigoriev I.V."/>
        </authorList>
    </citation>
    <scope>NUCLEOTIDE SEQUENCE [LARGE SCALE GENOMIC DNA]</scope>
    <source>
        <strain evidence="4">MUCL 33604</strain>
    </source>
</reference>
<evidence type="ECO:0000256" key="2">
    <source>
        <dbReference type="SAM" id="Phobius"/>
    </source>
</evidence>
<evidence type="ECO:0000313" key="4">
    <source>
        <dbReference type="Proteomes" id="UP000027265"/>
    </source>
</evidence>
<dbReference type="EMBL" id="KL197710">
    <property type="protein sequence ID" value="KDQ63698.1"/>
    <property type="molecule type" value="Genomic_DNA"/>
</dbReference>
<protein>
    <submittedName>
        <fullName evidence="3">Uncharacterized protein</fullName>
    </submittedName>
</protein>
<dbReference type="InParanoid" id="A0A067Q9G7"/>
<sequence>MPECRIQLPPLALHRLSGKMYILKKSFVENDTCPPERPACDPGADVPQLGPPKPIPGGNQGSPMNTTSIPPHPPSVGKFAGVIILAAAVFLALILYLAFGKWPRRVTRRWRKAKHRKPVGKTGERRMKSRGVQTTPVECGAPGTPGSLTDTVVDEEKQGIPPLAEKRLGPIPIEALEDGATQMGKGVHEKREVSVSAEGHGSGGDNVETSRSWELDLEDSQIIYY</sequence>
<dbReference type="Proteomes" id="UP000027265">
    <property type="component" value="Unassembled WGS sequence"/>
</dbReference>
<name>A0A067Q9G7_9AGAM</name>
<feature type="region of interest" description="Disordered" evidence="1">
    <location>
        <begin position="36"/>
        <end position="72"/>
    </location>
</feature>
<evidence type="ECO:0000256" key="1">
    <source>
        <dbReference type="SAM" id="MobiDB-lite"/>
    </source>
</evidence>
<organism evidence="3 4">
    <name type="scientific">Jaapia argillacea MUCL 33604</name>
    <dbReference type="NCBI Taxonomy" id="933084"/>
    <lineage>
        <taxon>Eukaryota</taxon>
        <taxon>Fungi</taxon>
        <taxon>Dikarya</taxon>
        <taxon>Basidiomycota</taxon>
        <taxon>Agaricomycotina</taxon>
        <taxon>Agaricomycetes</taxon>
        <taxon>Agaricomycetidae</taxon>
        <taxon>Jaapiales</taxon>
        <taxon>Jaapiaceae</taxon>
        <taxon>Jaapia</taxon>
    </lineage>
</organism>
<evidence type="ECO:0000313" key="3">
    <source>
        <dbReference type="EMBL" id="KDQ63698.1"/>
    </source>
</evidence>